<evidence type="ECO:0008006" key="5">
    <source>
        <dbReference type="Google" id="ProtNLM"/>
    </source>
</evidence>
<accession>A0A8H5D360</accession>
<feature type="coiled-coil region" evidence="1">
    <location>
        <begin position="408"/>
        <end position="442"/>
    </location>
</feature>
<comment type="caution">
    <text evidence="3">The sequence shown here is derived from an EMBL/GenBank/DDBJ whole genome shotgun (WGS) entry which is preliminary data.</text>
</comment>
<feature type="compositionally biased region" description="Pro residues" evidence="2">
    <location>
        <begin position="72"/>
        <end position="87"/>
    </location>
</feature>
<evidence type="ECO:0000313" key="3">
    <source>
        <dbReference type="EMBL" id="KAF5351871.1"/>
    </source>
</evidence>
<evidence type="ECO:0000256" key="1">
    <source>
        <dbReference type="SAM" id="Coils"/>
    </source>
</evidence>
<gene>
    <name evidence="3" type="ORF">D9756_007578</name>
</gene>
<protein>
    <recommendedName>
        <fullName evidence="5">Zinc finger GRF-type domain-containing protein</fullName>
    </recommendedName>
</protein>
<feature type="compositionally biased region" description="Polar residues" evidence="2">
    <location>
        <begin position="91"/>
        <end position="105"/>
    </location>
</feature>
<feature type="compositionally biased region" description="Low complexity" evidence="2">
    <location>
        <begin position="233"/>
        <end position="243"/>
    </location>
</feature>
<dbReference type="OrthoDB" id="5418639at2759"/>
<feature type="compositionally biased region" description="Low complexity" evidence="2">
    <location>
        <begin position="363"/>
        <end position="381"/>
    </location>
</feature>
<organism evidence="3 4">
    <name type="scientific">Leucocoprinus leucothites</name>
    <dbReference type="NCBI Taxonomy" id="201217"/>
    <lineage>
        <taxon>Eukaryota</taxon>
        <taxon>Fungi</taxon>
        <taxon>Dikarya</taxon>
        <taxon>Basidiomycota</taxon>
        <taxon>Agaricomycotina</taxon>
        <taxon>Agaricomycetes</taxon>
        <taxon>Agaricomycetidae</taxon>
        <taxon>Agaricales</taxon>
        <taxon>Agaricineae</taxon>
        <taxon>Agaricaceae</taxon>
        <taxon>Leucocoprinus</taxon>
    </lineage>
</organism>
<dbReference type="Proteomes" id="UP000559027">
    <property type="component" value="Unassembled WGS sequence"/>
</dbReference>
<evidence type="ECO:0000256" key="2">
    <source>
        <dbReference type="SAM" id="MobiDB-lite"/>
    </source>
</evidence>
<feature type="compositionally biased region" description="Low complexity" evidence="2">
    <location>
        <begin position="197"/>
        <end position="213"/>
    </location>
</feature>
<keyword evidence="1" id="KW-0175">Coiled coil</keyword>
<dbReference type="AlphaFoldDB" id="A0A8H5D360"/>
<feature type="compositionally biased region" description="Polar residues" evidence="2">
    <location>
        <begin position="315"/>
        <end position="325"/>
    </location>
</feature>
<proteinExistence type="predicted"/>
<reference evidence="3 4" key="1">
    <citation type="journal article" date="2020" name="ISME J.">
        <title>Uncovering the hidden diversity of litter-decomposition mechanisms in mushroom-forming fungi.</title>
        <authorList>
            <person name="Floudas D."/>
            <person name="Bentzer J."/>
            <person name="Ahren D."/>
            <person name="Johansson T."/>
            <person name="Persson P."/>
            <person name="Tunlid A."/>
        </authorList>
    </citation>
    <scope>NUCLEOTIDE SEQUENCE [LARGE SCALE GENOMIC DNA]</scope>
    <source>
        <strain evidence="3 4">CBS 146.42</strain>
    </source>
</reference>
<evidence type="ECO:0000313" key="4">
    <source>
        <dbReference type="Proteomes" id="UP000559027"/>
    </source>
</evidence>
<feature type="region of interest" description="Disordered" evidence="2">
    <location>
        <begin position="315"/>
        <end position="391"/>
    </location>
</feature>
<sequence>MPRRQETNPVGPDGKVRCEKHNVLADLRTSHQPASLNRKFWACPLRPFRGSQEENTDADCGFFFWNHELFPEPEPQPSPSSQPPPSTPTSTLRQQTLHFPTTPMSPTKRGAPAFNTPEAKAKRLKAIQDALPGSSSSNSMDIDSAPPPSSPTCPSRAVEPTTPNAAPSSARVAMLTEAILSSRPQTPPSPSNATRPSINSTASSATASSSSIIPIGRHHYGDSRNSSVPPAPTFNNGNTTKNGGRMTYNLSELNIDLSGPRISVFQPPASIPSSSNNAIMMDPEEQTSEDELWNAVDRIPPSSPDEVAANLLSSPDITSSRSIPTVNKGKQKATEEDREEEVFWNGSPIKTNSHLQQMGGLFSPSTSSQSQSQPLSQSSTTGLGPTPAITGDQIQDLVQGLSGIPDYVKKLERKLLAMQKSNDSKAKRIKELEAEVRELKSTRRA</sequence>
<name>A0A8H5D360_9AGAR</name>
<feature type="region of interest" description="Disordered" evidence="2">
    <location>
        <begin position="66"/>
        <end position="243"/>
    </location>
</feature>
<dbReference type="EMBL" id="JAACJO010000012">
    <property type="protein sequence ID" value="KAF5351871.1"/>
    <property type="molecule type" value="Genomic_DNA"/>
</dbReference>
<keyword evidence="4" id="KW-1185">Reference proteome</keyword>